<sequence length="47" mass="4988">MHFFRLPNRDLMPIVSLSFVFAAVGLGAVAALLAMPGPELSLAAFMP</sequence>
<keyword evidence="3" id="KW-1185">Reference proteome</keyword>
<comment type="caution">
    <text evidence="2">The sequence shown here is derived from an EMBL/GenBank/DDBJ whole genome shotgun (WGS) entry which is preliminary data.</text>
</comment>
<keyword evidence="1" id="KW-0472">Membrane</keyword>
<dbReference type="Proteomes" id="UP000600449">
    <property type="component" value="Unassembled WGS sequence"/>
</dbReference>
<dbReference type="AlphaFoldDB" id="A0A917Q813"/>
<evidence type="ECO:0000256" key="1">
    <source>
        <dbReference type="SAM" id="Phobius"/>
    </source>
</evidence>
<keyword evidence="1" id="KW-1133">Transmembrane helix</keyword>
<organism evidence="2 3">
    <name type="scientific">Salinarimonas ramus</name>
    <dbReference type="NCBI Taxonomy" id="690164"/>
    <lineage>
        <taxon>Bacteria</taxon>
        <taxon>Pseudomonadati</taxon>
        <taxon>Pseudomonadota</taxon>
        <taxon>Alphaproteobacteria</taxon>
        <taxon>Hyphomicrobiales</taxon>
        <taxon>Salinarimonadaceae</taxon>
        <taxon>Salinarimonas</taxon>
    </lineage>
</organism>
<dbReference type="EMBL" id="BMMF01000006">
    <property type="protein sequence ID" value="GGK35124.1"/>
    <property type="molecule type" value="Genomic_DNA"/>
</dbReference>
<evidence type="ECO:0000313" key="2">
    <source>
        <dbReference type="EMBL" id="GGK35124.1"/>
    </source>
</evidence>
<dbReference type="RefSeq" id="WP_188912850.1">
    <property type="nucleotide sequence ID" value="NZ_BMMF01000006.1"/>
</dbReference>
<protein>
    <submittedName>
        <fullName evidence="2">Uncharacterized protein</fullName>
    </submittedName>
</protein>
<proteinExistence type="predicted"/>
<keyword evidence="1" id="KW-0812">Transmembrane</keyword>
<gene>
    <name evidence="2" type="ORF">GCM10011322_22400</name>
</gene>
<name>A0A917Q813_9HYPH</name>
<evidence type="ECO:0000313" key="3">
    <source>
        <dbReference type="Proteomes" id="UP000600449"/>
    </source>
</evidence>
<reference evidence="2 3" key="1">
    <citation type="journal article" date="2014" name="Int. J. Syst. Evol. Microbiol.">
        <title>Complete genome sequence of Corynebacterium casei LMG S-19264T (=DSM 44701T), isolated from a smear-ripened cheese.</title>
        <authorList>
            <consortium name="US DOE Joint Genome Institute (JGI-PGF)"/>
            <person name="Walter F."/>
            <person name="Albersmeier A."/>
            <person name="Kalinowski J."/>
            <person name="Ruckert C."/>
        </authorList>
    </citation>
    <scope>NUCLEOTIDE SEQUENCE [LARGE SCALE GENOMIC DNA]</scope>
    <source>
        <strain evidence="2 3">CGMCC 1.9161</strain>
    </source>
</reference>
<feature type="transmembrane region" description="Helical" evidence="1">
    <location>
        <begin position="12"/>
        <end position="35"/>
    </location>
</feature>
<accession>A0A917Q813</accession>